<dbReference type="PANTHER" id="PTHR21561:SF12">
    <property type="entry name" value="INO80 COMPLEX SUBUNIT B"/>
    <property type="match status" value="1"/>
</dbReference>
<protein>
    <recommendedName>
        <fullName evidence="2">INO80 complex subunit B-like conserved region domain-containing protein</fullName>
    </recommendedName>
</protein>
<dbReference type="GO" id="GO:0031011">
    <property type="term" value="C:Ino80 complex"/>
    <property type="evidence" value="ECO:0007669"/>
    <property type="project" value="InterPro"/>
</dbReference>
<comment type="caution">
    <text evidence="3">The sequence shown here is derived from an EMBL/GenBank/DDBJ whole genome shotgun (WGS) entry which is preliminary data.</text>
</comment>
<feature type="compositionally biased region" description="Acidic residues" evidence="1">
    <location>
        <begin position="27"/>
        <end position="47"/>
    </location>
</feature>
<dbReference type="PANTHER" id="PTHR21561">
    <property type="entry name" value="INO80 COMPLEX SUBUNIT B"/>
    <property type="match status" value="1"/>
</dbReference>
<feature type="compositionally biased region" description="Low complexity" evidence="1">
    <location>
        <begin position="69"/>
        <end position="86"/>
    </location>
</feature>
<evidence type="ECO:0000256" key="1">
    <source>
        <dbReference type="SAM" id="MobiDB-lite"/>
    </source>
</evidence>
<feature type="compositionally biased region" description="Acidic residues" evidence="1">
    <location>
        <begin position="90"/>
        <end position="126"/>
    </location>
</feature>
<dbReference type="EMBL" id="BTCM01000004">
    <property type="protein sequence ID" value="GMK57834.1"/>
    <property type="molecule type" value="Genomic_DNA"/>
</dbReference>
<feature type="domain" description="INO80 complex subunit B-like conserved region" evidence="2">
    <location>
        <begin position="170"/>
        <end position="257"/>
    </location>
</feature>
<dbReference type="SMART" id="SM01406">
    <property type="entry name" value="PAPA-1"/>
    <property type="match status" value="1"/>
</dbReference>
<evidence type="ECO:0000313" key="3">
    <source>
        <dbReference type="EMBL" id="GMK57834.1"/>
    </source>
</evidence>
<gene>
    <name evidence="3" type="ORF">CspeluHIS016_0406680</name>
</gene>
<proteinExistence type="predicted"/>
<name>A0AAD3YDE8_9TREE</name>
<evidence type="ECO:0000313" key="4">
    <source>
        <dbReference type="Proteomes" id="UP001222932"/>
    </source>
</evidence>
<dbReference type="Proteomes" id="UP001222932">
    <property type="component" value="Unassembled WGS sequence"/>
</dbReference>
<organism evidence="3 4">
    <name type="scientific">Cutaneotrichosporon spelunceum</name>
    <dbReference type="NCBI Taxonomy" id="1672016"/>
    <lineage>
        <taxon>Eukaryota</taxon>
        <taxon>Fungi</taxon>
        <taxon>Dikarya</taxon>
        <taxon>Basidiomycota</taxon>
        <taxon>Agaricomycotina</taxon>
        <taxon>Tremellomycetes</taxon>
        <taxon>Trichosporonales</taxon>
        <taxon>Trichosporonaceae</taxon>
        <taxon>Cutaneotrichosporon</taxon>
    </lineage>
</organism>
<reference evidence="3" key="1">
    <citation type="journal article" date="2023" name="BMC Genomics">
        <title>Chromosome-level genome assemblies of Cutaneotrichosporon spp. (Trichosporonales, Basidiomycota) reveal imbalanced evolution between nucleotide sequences and chromosome synteny.</title>
        <authorList>
            <person name="Kobayashi Y."/>
            <person name="Kayamori A."/>
            <person name="Aoki K."/>
            <person name="Shiwa Y."/>
            <person name="Matsutani M."/>
            <person name="Fujita N."/>
            <person name="Sugita T."/>
            <person name="Iwasaki W."/>
            <person name="Tanaka N."/>
            <person name="Takashima M."/>
        </authorList>
    </citation>
    <scope>NUCLEOTIDE SEQUENCE</scope>
    <source>
        <strain evidence="3">HIS016</strain>
    </source>
</reference>
<dbReference type="Pfam" id="PF04795">
    <property type="entry name" value="PAPA-1"/>
    <property type="match status" value="1"/>
</dbReference>
<dbReference type="GO" id="GO:0006338">
    <property type="term" value="P:chromatin remodeling"/>
    <property type="evidence" value="ECO:0007669"/>
    <property type="project" value="InterPro"/>
</dbReference>
<evidence type="ECO:0000259" key="2">
    <source>
        <dbReference type="SMART" id="SM01406"/>
    </source>
</evidence>
<dbReference type="InterPro" id="IPR006880">
    <property type="entry name" value="INO80B_C"/>
</dbReference>
<reference evidence="3" key="2">
    <citation type="submission" date="2023-06" db="EMBL/GenBank/DDBJ databases">
        <authorList>
            <person name="Kobayashi Y."/>
            <person name="Kayamori A."/>
            <person name="Aoki K."/>
            <person name="Shiwa Y."/>
            <person name="Fujita N."/>
            <person name="Sugita T."/>
            <person name="Iwasaki W."/>
            <person name="Tanaka N."/>
            <person name="Takashima M."/>
        </authorList>
    </citation>
    <scope>NUCLEOTIDE SEQUENCE</scope>
    <source>
        <strain evidence="3">HIS016</strain>
    </source>
</reference>
<sequence>MPPAVTAAARRAQRVIESDSSGGSAVDELDDDLDMDVDSEVASESEAEATKIKLRVPRAAKKAQPQRSTRTAAIKASARAVAQAQASKEETEEEDELDDDDDEGEGDDDADADADGDEEMEEEFEVTDSRAPSPSKMTARQRARLTEGDSHLMVLPDGFSKPKPELTEAERLQKREEMARRRKRQNEQRLQDEQDQTINRLLRAQTGRSRAKLDDTDTPRSGQTSPVKARPVPDGVRWVSRMAGEDVVLHVGVKAGREGWIAVGEEHAARFKASEKGDMVCAAKGCDQARKYRSVGKQSVGGCCVAHLKEVDARVAAGEL</sequence>
<dbReference type="InterPro" id="IPR029523">
    <property type="entry name" value="INO80B/Ies2"/>
</dbReference>
<dbReference type="AlphaFoldDB" id="A0AAD3YDE8"/>
<feature type="compositionally biased region" description="Basic residues" evidence="1">
    <location>
        <begin position="52"/>
        <end position="61"/>
    </location>
</feature>
<accession>A0AAD3YDE8</accession>
<feature type="compositionally biased region" description="Basic and acidic residues" evidence="1">
    <location>
        <begin position="160"/>
        <end position="192"/>
    </location>
</feature>
<feature type="region of interest" description="Disordered" evidence="1">
    <location>
        <begin position="1"/>
        <end position="232"/>
    </location>
</feature>
<keyword evidence="4" id="KW-1185">Reference proteome</keyword>